<feature type="transmembrane region" description="Helical" evidence="1">
    <location>
        <begin position="63"/>
        <end position="82"/>
    </location>
</feature>
<feature type="non-terminal residue" evidence="2">
    <location>
        <position position="1"/>
    </location>
</feature>
<keyword evidence="1" id="KW-0812">Transmembrane</keyword>
<evidence type="ECO:0000313" key="3">
    <source>
        <dbReference type="Proteomes" id="UP000499080"/>
    </source>
</evidence>
<organism evidence="2 3">
    <name type="scientific">Araneus ventricosus</name>
    <name type="common">Orbweaver spider</name>
    <name type="synonym">Epeira ventricosa</name>
    <dbReference type="NCBI Taxonomy" id="182803"/>
    <lineage>
        <taxon>Eukaryota</taxon>
        <taxon>Metazoa</taxon>
        <taxon>Ecdysozoa</taxon>
        <taxon>Arthropoda</taxon>
        <taxon>Chelicerata</taxon>
        <taxon>Arachnida</taxon>
        <taxon>Araneae</taxon>
        <taxon>Araneomorphae</taxon>
        <taxon>Entelegynae</taxon>
        <taxon>Araneoidea</taxon>
        <taxon>Araneidae</taxon>
        <taxon>Araneus</taxon>
    </lineage>
</organism>
<dbReference type="Proteomes" id="UP000499080">
    <property type="component" value="Unassembled WGS sequence"/>
</dbReference>
<comment type="caution">
    <text evidence="2">The sequence shown here is derived from an EMBL/GenBank/DDBJ whole genome shotgun (WGS) entry which is preliminary data.</text>
</comment>
<keyword evidence="1" id="KW-0472">Membrane</keyword>
<name>A0A4Y2HLT5_ARAVE</name>
<evidence type="ECO:0000256" key="1">
    <source>
        <dbReference type="SAM" id="Phobius"/>
    </source>
</evidence>
<keyword evidence="3" id="KW-1185">Reference proteome</keyword>
<reference evidence="2 3" key="1">
    <citation type="journal article" date="2019" name="Sci. Rep.">
        <title>Orb-weaving spider Araneus ventricosus genome elucidates the spidroin gene catalogue.</title>
        <authorList>
            <person name="Kono N."/>
            <person name="Nakamura H."/>
            <person name="Ohtoshi R."/>
            <person name="Moran D.A.P."/>
            <person name="Shinohara A."/>
            <person name="Yoshida Y."/>
            <person name="Fujiwara M."/>
            <person name="Mori M."/>
            <person name="Tomita M."/>
            <person name="Arakawa K."/>
        </authorList>
    </citation>
    <scope>NUCLEOTIDE SEQUENCE [LARGE SCALE GENOMIC DNA]</scope>
</reference>
<protein>
    <submittedName>
        <fullName evidence="2">Uncharacterized protein</fullName>
    </submittedName>
</protein>
<accession>A0A4Y2HLT5</accession>
<evidence type="ECO:0000313" key="2">
    <source>
        <dbReference type="EMBL" id="GBM66210.1"/>
    </source>
</evidence>
<dbReference type="EMBL" id="BGPR01259166">
    <property type="protein sequence ID" value="GBM66210.1"/>
    <property type="molecule type" value="Genomic_DNA"/>
</dbReference>
<dbReference type="AlphaFoldDB" id="A0A4Y2HLT5"/>
<keyword evidence="1" id="KW-1133">Transmembrane helix</keyword>
<sequence length="92" mass="10430">RHTNPLCYGLPPHNLLPYGTTRPTTSANMVRKSSQQFNVKKEDTKFAPLSPKRNQSFPSRSQLIVFFFVPSIVVSVESNAFVPFPHSCPTFY</sequence>
<gene>
    <name evidence="2" type="ORF">AVEN_231390_1</name>
</gene>
<proteinExistence type="predicted"/>